<keyword evidence="1" id="KW-0732">Signal</keyword>
<dbReference type="OrthoDB" id="5780612at2759"/>
<dbReference type="WormBase" id="F19C6.4b">
    <property type="protein sequence ID" value="CE44222"/>
    <property type="gene ID" value="WBGene00008953"/>
</dbReference>
<evidence type="ECO:0000313" key="2">
    <source>
        <dbReference type="EMBL" id="CAO78729.2"/>
    </source>
</evidence>
<dbReference type="RefSeq" id="NP_001123135.2">
    <property type="nucleotide sequence ID" value="NM_001129663.2"/>
</dbReference>
<gene>
    <name evidence="2" type="ORF">CELE_F19C6.4</name>
    <name evidence="2 4" type="ORF">F19C6.4</name>
</gene>
<evidence type="ECO:0000256" key="1">
    <source>
        <dbReference type="SAM" id="SignalP"/>
    </source>
</evidence>
<organism evidence="2 3">
    <name type="scientific">Caenorhabditis elegans</name>
    <dbReference type="NCBI Taxonomy" id="6239"/>
    <lineage>
        <taxon>Eukaryota</taxon>
        <taxon>Metazoa</taxon>
        <taxon>Ecdysozoa</taxon>
        <taxon>Nematoda</taxon>
        <taxon>Chromadorea</taxon>
        <taxon>Rhabditida</taxon>
        <taxon>Rhabditina</taxon>
        <taxon>Rhabditomorpha</taxon>
        <taxon>Rhabditoidea</taxon>
        <taxon>Rhabditidae</taxon>
        <taxon>Peloderinae</taxon>
        <taxon>Caenorhabditis</taxon>
    </lineage>
</organism>
<feature type="chain" id="PRO_5003475886" evidence="1">
    <location>
        <begin position="20"/>
        <end position="464"/>
    </location>
</feature>
<dbReference type="AlphaFoldDB" id="G5EC20"/>
<dbReference type="GeneID" id="184676"/>
<reference evidence="2 3" key="1">
    <citation type="journal article" date="1998" name="Science">
        <title>Genome sequence of the nematode C. elegans: a platform for investigating biology.</title>
        <authorList>
            <consortium name="The C. elegans sequencing consortium"/>
            <person name="Sulson J.E."/>
            <person name="Waterston R."/>
        </authorList>
    </citation>
    <scope>NUCLEOTIDE SEQUENCE [LARGE SCALE GENOMIC DNA]</scope>
    <source>
        <strain evidence="2 3">Bristol N2</strain>
    </source>
</reference>
<evidence type="ECO:0000313" key="4">
    <source>
        <dbReference type="WormBase" id="F19C6.4b"/>
    </source>
</evidence>
<protein>
    <submittedName>
        <fullName evidence="2">Peptidase_M13_N domain-containing protein</fullName>
    </submittedName>
</protein>
<accession>G5EC20</accession>
<dbReference type="Proteomes" id="UP000001940">
    <property type="component" value="Chromosome X"/>
</dbReference>
<dbReference type="ExpressionAtlas" id="G5EC20">
    <property type="expression patterns" value="baseline and differential"/>
</dbReference>
<dbReference type="PeptideAtlas" id="G5EC20"/>
<dbReference type="AGR" id="WB:WBGene00008953"/>
<dbReference type="KEGG" id="cel:CELE_F19C6.4"/>
<dbReference type="Bgee" id="WBGene00008953">
    <property type="expression patterns" value="Expressed in adult organism and 2 other cell types or tissues"/>
</dbReference>
<name>G5EC20_CAEEL</name>
<dbReference type="EMBL" id="BX284606">
    <property type="protein sequence ID" value="CAO78729.2"/>
    <property type="molecule type" value="Genomic_DNA"/>
</dbReference>
<keyword evidence="3" id="KW-1185">Reference proteome</keyword>
<sequence length="464" mass="53427">MKFGFIFIIVLTTVSQSFHKSIDISKSPCNDFYDYVCAKDTRSISNLTFTKMNQELEILKPNVTIENNGTFIALDKIVKLTRVMKWCTEIEVLFTGVFTVDYFGDLHSENKMIHSERYTAVVSRLKEINTTMANIFYNALHANTEILQQMEIPISSKNKFLHHLFNTLKTNAINELETTTISEAAKKSMKKGIEMSKVYFAFYDFNNITVYKEAKLVYETEYYRLKKWLSPKDLTNPIAEKILRLGAIDASMTLFAKTISEYDIRFLFQAIVANPANDGFQYLNNNHITVITRNDLNQPEKAIADTIFVTTHEIMHRVYPYGNFLMNSNVTTAALQCARREVQMLGDTDAVKPISGWFNKDVAHEDVVNIMAMRMIMKMATIKSTNEKQLKEALETIVGGLCKQSERKNELIPHHNPLETSLNCAVRQYPLFKTLYGCRIGDRMFAKHNFASRLEMMLKLKIMQ</sequence>
<dbReference type="CTD" id="184676"/>
<evidence type="ECO:0000313" key="3">
    <source>
        <dbReference type="Proteomes" id="UP000001940"/>
    </source>
</evidence>
<proteinExistence type="predicted"/>
<feature type="signal peptide" evidence="1">
    <location>
        <begin position="1"/>
        <end position="19"/>
    </location>
</feature>